<evidence type="ECO:0000313" key="4">
    <source>
        <dbReference type="Proteomes" id="UP001176517"/>
    </source>
</evidence>
<dbReference type="SUPFAM" id="SSF51445">
    <property type="entry name" value="(Trans)glycosidases"/>
    <property type="match status" value="1"/>
</dbReference>
<reference evidence="3" key="1">
    <citation type="journal article" date="2023" name="PhytoFront">
        <title>Draft Genome Resources of Seven Strains of Tilletia horrida, Causal Agent of Kernel Smut of Rice.</title>
        <authorList>
            <person name="Khanal S."/>
            <person name="Antony Babu S."/>
            <person name="Zhou X.G."/>
        </authorList>
    </citation>
    <scope>NUCLEOTIDE SEQUENCE</scope>
    <source>
        <strain evidence="3">TX6</strain>
    </source>
</reference>
<dbReference type="EMBL" id="JAPDMZ010000060">
    <property type="protein sequence ID" value="KAK0552645.1"/>
    <property type="molecule type" value="Genomic_DNA"/>
</dbReference>
<feature type="signal peptide" evidence="1">
    <location>
        <begin position="1"/>
        <end position="18"/>
    </location>
</feature>
<dbReference type="InterPro" id="IPR017853">
    <property type="entry name" value="GH"/>
</dbReference>
<keyword evidence="4" id="KW-1185">Reference proteome</keyword>
<evidence type="ECO:0000313" key="3">
    <source>
        <dbReference type="EMBL" id="KAK0552645.1"/>
    </source>
</evidence>
<dbReference type="AlphaFoldDB" id="A0AAN6GW92"/>
<gene>
    <name evidence="3" type="ORF">OC846_002821</name>
</gene>
<evidence type="ECO:0000259" key="2">
    <source>
        <dbReference type="Pfam" id="PF11790"/>
    </source>
</evidence>
<feature type="domain" description="Asl1-like glycosyl hydrolase catalytic" evidence="2">
    <location>
        <begin position="41"/>
        <end position="267"/>
    </location>
</feature>
<dbReference type="GO" id="GO:0009277">
    <property type="term" value="C:fungal-type cell wall"/>
    <property type="evidence" value="ECO:0007669"/>
    <property type="project" value="TreeGrafter"/>
</dbReference>
<name>A0AAN6GW92_9BASI</name>
<dbReference type="PANTHER" id="PTHR34154:SF3">
    <property type="entry name" value="ALKALI-SENSITIVE LINKAGE PROTEIN 1"/>
    <property type="match status" value="1"/>
</dbReference>
<accession>A0AAN6GW92</accession>
<protein>
    <recommendedName>
        <fullName evidence="2">Asl1-like glycosyl hydrolase catalytic domain-containing protein</fullName>
    </recommendedName>
</protein>
<dbReference type="GO" id="GO:0071966">
    <property type="term" value="P:fungal-type cell wall polysaccharide metabolic process"/>
    <property type="evidence" value="ECO:0007669"/>
    <property type="project" value="TreeGrafter"/>
</dbReference>
<dbReference type="Pfam" id="PF11790">
    <property type="entry name" value="Glyco_hydro_cc"/>
    <property type="match status" value="1"/>
</dbReference>
<dbReference type="InterPro" id="IPR024655">
    <property type="entry name" value="Asl1_glyco_hydro_catalytic"/>
</dbReference>
<evidence type="ECO:0000256" key="1">
    <source>
        <dbReference type="SAM" id="SignalP"/>
    </source>
</evidence>
<organism evidence="3 4">
    <name type="scientific">Tilletia horrida</name>
    <dbReference type="NCBI Taxonomy" id="155126"/>
    <lineage>
        <taxon>Eukaryota</taxon>
        <taxon>Fungi</taxon>
        <taxon>Dikarya</taxon>
        <taxon>Basidiomycota</taxon>
        <taxon>Ustilaginomycotina</taxon>
        <taxon>Exobasidiomycetes</taxon>
        <taxon>Tilletiales</taxon>
        <taxon>Tilletiaceae</taxon>
        <taxon>Tilletia</taxon>
    </lineage>
</organism>
<dbReference type="Proteomes" id="UP001176517">
    <property type="component" value="Unassembled WGS sequence"/>
</dbReference>
<comment type="caution">
    <text evidence="3">The sequence shown here is derived from an EMBL/GenBank/DDBJ whole genome shotgun (WGS) entry which is preliminary data.</text>
</comment>
<sequence>MLHAFRTALAVMLICVYAAHLPVLVAGARRGVPWAVNSRWAPKLLTGKVDWYHHWQDGSLGDELEGDAEFVPMFWGESKMDEWERQKDEMEDNLPDALLFLNEPDVRSQAWTSPQDAADLYLREICPYQEQGVRISTPQITYDFSWLDRFLSLVREQGCEPDFVAVHWYGGKRELGKLKQFIRTGWTRYHKPMWLSELGITAASNPTPGEVENFLSEALRWIDEQAFVERVAWHGVYSLELPPDGFVTRFAAFFRRDSTLRRLANIYLYA</sequence>
<dbReference type="Gene3D" id="3.20.20.80">
    <property type="entry name" value="Glycosidases"/>
    <property type="match status" value="1"/>
</dbReference>
<dbReference type="InterPro" id="IPR053183">
    <property type="entry name" value="ASL1"/>
</dbReference>
<dbReference type="PANTHER" id="PTHR34154">
    <property type="entry name" value="ALKALI-SENSITIVE LINKAGE PROTEIN 1"/>
    <property type="match status" value="1"/>
</dbReference>
<feature type="chain" id="PRO_5042856672" description="Asl1-like glycosyl hydrolase catalytic domain-containing protein" evidence="1">
    <location>
        <begin position="19"/>
        <end position="270"/>
    </location>
</feature>
<keyword evidence="1" id="KW-0732">Signal</keyword>
<proteinExistence type="predicted"/>